<evidence type="ECO:0000256" key="4">
    <source>
        <dbReference type="ARBA" id="ARBA00022692"/>
    </source>
</evidence>
<dbReference type="KEGG" id="muh:HYN43_002415"/>
<keyword evidence="5 7" id="KW-0472">Membrane</keyword>
<dbReference type="InterPro" id="IPR023996">
    <property type="entry name" value="TonB-dep_OMP_SusC/RagA"/>
</dbReference>
<reference evidence="9 10" key="1">
    <citation type="submission" date="2018-10" db="EMBL/GenBank/DDBJ databases">
        <title>Genome sequencing of Mucilaginibacter sp. HYN0043.</title>
        <authorList>
            <person name="Kim M."/>
            <person name="Yi H."/>
        </authorList>
    </citation>
    <scope>NUCLEOTIDE SEQUENCE [LARGE SCALE GENOMIC DNA]</scope>
    <source>
        <strain evidence="9 10">HYN0043</strain>
    </source>
</reference>
<evidence type="ECO:0000256" key="3">
    <source>
        <dbReference type="ARBA" id="ARBA00022452"/>
    </source>
</evidence>
<keyword evidence="6 7" id="KW-0998">Cell outer membrane</keyword>
<dbReference type="Gene3D" id="2.40.170.20">
    <property type="entry name" value="TonB-dependent receptor, beta-barrel domain"/>
    <property type="match status" value="1"/>
</dbReference>
<evidence type="ECO:0000256" key="1">
    <source>
        <dbReference type="ARBA" id="ARBA00004571"/>
    </source>
</evidence>
<comment type="subcellular location">
    <subcellularLocation>
        <location evidence="1 7">Cell outer membrane</location>
        <topology evidence="1 7">Multi-pass membrane protein</topology>
    </subcellularLocation>
</comment>
<dbReference type="NCBIfam" id="TIGR04056">
    <property type="entry name" value="OMP_RagA_SusC"/>
    <property type="match status" value="1"/>
</dbReference>
<dbReference type="AlphaFoldDB" id="A0A494VHL2"/>
<evidence type="ECO:0000256" key="6">
    <source>
        <dbReference type="ARBA" id="ARBA00023237"/>
    </source>
</evidence>
<feature type="domain" description="TonB-dependent receptor plug" evidence="8">
    <location>
        <begin position="250"/>
        <end position="355"/>
    </location>
</feature>
<dbReference type="GO" id="GO:0009279">
    <property type="term" value="C:cell outer membrane"/>
    <property type="evidence" value="ECO:0007669"/>
    <property type="project" value="UniProtKB-SubCell"/>
</dbReference>
<dbReference type="Proteomes" id="UP000270046">
    <property type="component" value="Chromosome"/>
</dbReference>
<protein>
    <submittedName>
        <fullName evidence="9">SusC/RagA family TonB-linked outer membrane protein</fullName>
    </submittedName>
</protein>
<dbReference type="InterPro" id="IPR008969">
    <property type="entry name" value="CarboxyPept-like_regulatory"/>
</dbReference>
<keyword evidence="4 7" id="KW-0812">Transmembrane</keyword>
<evidence type="ECO:0000256" key="7">
    <source>
        <dbReference type="PROSITE-ProRule" id="PRU01360"/>
    </source>
</evidence>
<dbReference type="Gene3D" id="2.170.130.10">
    <property type="entry name" value="TonB-dependent receptor, plug domain"/>
    <property type="match status" value="1"/>
</dbReference>
<name>A0A494VHL2_9SPHI</name>
<evidence type="ECO:0000313" key="10">
    <source>
        <dbReference type="Proteomes" id="UP000270046"/>
    </source>
</evidence>
<dbReference type="Gene3D" id="2.60.40.1120">
    <property type="entry name" value="Carboxypeptidase-like, regulatory domain"/>
    <property type="match status" value="1"/>
</dbReference>
<dbReference type="InterPro" id="IPR036942">
    <property type="entry name" value="Beta-barrel_TonB_sf"/>
</dbReference>
<accession>A0A494VHL2</accession>
<dbReference type="Pfam" id="PF13715">
    <property type="entry name" value="CarbopepD_reg_2"/>
    <property type="match status" value="1"/>
</dbReference>
<dbReference type="SUPFAM" id="SSF49464">
    <property type="entry name" value="Carboxypeptidase regulatory domain-like"/>
    <property type="match status" value="1"/>
</dbReference>
<sequence>MHLTHLDNVQVQRITMLERMYNFYIKKLVRPPGRTSKLWQIMRITTFLLLTVIMQVSARTLAQQITLSEKNASLLAVFEKISNQTGYDFILPSGISDMARPVTIEARNEDFRTVIHRVLAGQPFDYTIENKIIVISRKVPTGTPAPQNAVPLTRVSGRVTGQNGIPLAGATVSIKDTRQTAVTNERGEFVLDNMTLPCVIRVSFIGYKSTEIPLVKDTPYLTISLAAADSRLEEVRVVSTGYQSLPKERATGAFVQLDSTLVNRRISTDVLSRLEGIVPGLLVNRNTLNSVTGGTDISIRGHSTLYANDQPLIVVDNFPYDGDINNINPNDVAGITILKDAAAASIWGVRSGNGVIVITTKKGRTNRQLLIDLTANFTSGNLPDAFYNPAFLDSKDFIGVEKTLFASGFYNTQLTSQRRLPVSPVVQLLADQRAGKIDADQVNSQIGILEKTDIRNDIEKYLYRRSLNQQYSLSLNGGGERNTYYFSAGYDHNTANLTGNKNDRLTLTSQQTFRPFRDLEVTAGINYVQGNAINNGISSLVTGGTYGKIYPYARLADADGNALAIVKDYNYSWVTDPVAQRGLLNWQYKPLDEIRNSDNSTRSEDIRLNAGLNYSFLRAFNAEIKYQYQNSASDVNNYYSRDSYYTRNLINQFTLVNGSSITHNIPLGGILQKSDSRLVSQRVRGQLNFNKAWSADHSVTVLAGAELNDAVTSANSNTVYGYDKDLQTSQFVDNISYFKQNPSGIFTRIPGQLGFSKLTDRYISYFGNAGYIYKNRYTFSLSGRIDRSNLFGVNTNQKAVPLYSAGLGWTASKEPFYKIPWLPYLKLRATFGYNGNVDKNVVAVTTIRQNTNNYYSNGLLFSNIDNPANPDLRWEKIRMVNMGIDFSTGNRRIWGSFDFYLKKGIDLFGDSPLAPSVGFISFRGNTANTSGKGLDLVLNSRNIAVGNFGWQSVFQLSYALDRITKYDVKQTAAGALAGGANIVPVTGNPLFAVYSYSFAGLSHDKGDPQGILNGVVSTDYTAIINSTALKDLVFNGPSRPTTFGSLNNTFSYRDFSLSVNIIYKLNYYFRRSSISYSGLYNGWYGHEDYTKRWQNPGDESKTTVPSAQLPPVDNNRETFYSYSSVLVDKGDHIRLQDVNVAYDIKKQAWKKMPFRYLQVYGYVNNIAILWRANHDQLDPDLYSASAYPLPRTFAFGLKAGL</sequence>
<evidence type="ECO:0000259" key="8">
    <source>
        <dbReference type="Pfam" id="PF07715"/>
    </source>
</evidence>
<dbReference type="EMBL" id="CP032869">
    <property type="protein sequence ID" value="AYL94216.1"/>
    <property type="molecule type" value="Genomic_DNA"/>
</dbReference>
<dbReference type="SUPFAM" id="SSF56935">
    <property type="entry name" value="Porins"/>
    <property type="match status" value="1"/>
</dbReference>
<dbReference type="InterPro" id="IPR037066">
    <property type="entry name" value="Plug_dom_sf"/>
</dbReference>
<organism evidence="9 10">
    <name type="scientific">Mucilaginibacter celer</name>
    <dbReference type="NCBI Taxonomy" id="2305508"/>
    <lineage>
        <taxon>Bacteria</taxon>
        <taxon>Pseudomonadati</taxon>
        <taxon>Bacteroidota</taxon>
        <taxon>Sphingobacteriia</taxon>
        <taxon>Sphingobacteriales</taxon>
        <taxon>Sphingobacteriaceae</taxon>
        <taxon>Mucilaginibacter</taxon>
    </lineage>
</organism>
<keyword evidence="3 7" id="KW-1134">Transmembrane beta strand</keyword>
<keyword evidence="10" id="KW-1185">Reference proteome</keyword>
<keyword evidence="2 7" id="KW-0813">Transport</keyword>
<evidence type="ECO:0000256" key="2">
    <source>
        <dbReference type="ARBA" id="ARBA00022448"/>
    </source>
</evidence>
<evidence type="ECO:0000313" key="9">
    <source>
        <dbReference type="EMBL" id="AYL94216.1"/>
    </source>
</evidence>
<evidence type="ECO:0000256" key="5">
    <source>
        <dbReference type="ARBA" id="ARBA00023136"/>
    </source>
</evidence>
<proteinExistence type="inferred from homology"/>
<gene>
    <name evidence="9" type="ORF">HYN43_002415</name>
</gene>
<comment type="similarity">
    <text evidence="7">Belongs to the TonB-dependent receptor family.</text>
</comment>
<dbReference type="Pfam" id="PF07715">
    <property type="entry name" value="Plug"/>
    <property type="match status" value="1"/>
</dbReference>
<dbReference type="PROSITE" id="PS52016">
    <property type="entry name" value="TONB_DEPENDENT_REC_3"/>
    <property type="match status" value="1"/>
</dbReference>
<dbReference type="InterPro" id="IPR039426">
    <property type="entry name" value="TonB-dep_rcpt-like"/>
</dbReference>
<dbReference type="OrthoDB" id="9768177at2"/>
<dbReference type="InterPro" id="IPR012910">
    <property type="entry name" value="Plug_dom"/>
</dbReference>